<evidence type="ECO:0000313" key="3">
    <source>
        <dbReference type="EMBL" id="KZS97265.1"/>
    </source>
</evidence>
<accession>A0A164YV33</accession>
<name>A0A164YV33_9AGAM</name>
<feature type="domain" description="Fungal-type protein kinase" evidence="2">
    <location>
        <begin position="422"/>
        <end position="683"/>
    </location>
</feature>
<dbReference type="InterPro" id="IPR040976">
    <property type="entry name" value="Pkinase_fungal"/>
</dbReference>
<keyword evidence="4" id="KW-1185">Reference proteome</keyword>
<protein>
    <recommendedName>
        <fullName evidence="2">Fungal-type protein kinase domain-containing protein</fullName>
    </recommendedName>
</protein>
<dbReference type="PANTHER" id="PTHR38248:SF2">
    <property type="entry name" value="FUNK1 11"/>
    <property type="match status" value="1"/>
</dbReference>
<gene>
    <name evidence="3" type="ORF">SISNIDRAFT_547286</name>
</gene>
<feature type="compositionally biased region" description="Basic and acidic residues" evidence="1">
    <location>
        <begin position="375"/>
        <end position="392"/>
    </location>
</feature>
<dbReference type="EMBL" id="KV419397">
    <property type="protein sequence ID" value="KZS97265.1"/>
    <property type="molecule type" value="Genomic_DNA"/>
</dbReference>
<dbReference type="Pfam" id="PF17667">
    <property type="entry name" value="Pkinase_fungal"/>
    <property type="match status" value="1"/>
</dbReference>
<evidence type="ECO:0000313" key="4">
    <source>
        <dbReference type="Proteomes" id="UP000076722"/>
    </source>
</evidence>
<dbReference type="AlphaFoldDB" id="A0A164YV33"/>
<organism evidence="3 4">
    <name type="scientific">Sistotremastrum niveocremeum HHB9708</name>
    <dbReference type="NCBI Taxonomy" id="1314777"/>
    <lineage>
        <taxon>Eukaryota</taxon>
        <taxon>Fungi</taxon>
        <taxon>Dikarya</taxon>
        <taxon>Basidiomycota</taxon>
        <taxon>Agaricomycotina</taxon>
        <taxon>Agaricomycetes</taxon>
        <taxon>Sistotremastrales</taxon>
        <taxon>Sistotremastraceae</taxon>
        <taxon>Sertulicium</taxon>
        <taxon>Sertulicium niveocremeum</taxon>
    </lineage>
</organism>
<reference evidence="3 4" key="1">
    <citation type="journal article" date="2016" name="Mol. Biol. Evol.">
        <title>Comparative Genomics of Early-Diverging Mushroom-Forming Fungi Provides Insights into the Origins of Lignocellulose Decay Capabilities.</title>
        <authorList>
            <person name="Nagy L.G."/>
            <person name="Riley R."/>
            <person name="Tritt A."/>
            <person name="Adam C."/>
            <person name="Daum C."/>
            <person name="Floudas D."/>
            <person name="Sun H."/>
            <person name="Yadav J.S."/>
            <person name="Pangilinan J."/>
            <person name="Larsson K.H."/>
            <person name="Matsuura K."/>
            <person name="Barry K."/>
            <person name="Labutti K."/>
            <person name="Kuo R."/>
            <person name="Ohm R.A."/>
            <person name="Bhattacharya S.S."/>
            <person name="Shirouzu T."/>
            <person name="Yoshinaga Y."/>
            <person name="Martin F.M."/>
            <person name="Grigoriev I.V."/>
            <person name="Hibbett D.S."/>
        </authorList>
    </citation>
    <scope>NUCLEOTIDE SEQUENCE [LARGE SCALE GENOMIC DNA]</scope>
    <source>
        <strain evidence="3 4">HHB9708</strain>
    </source>
</reference>
<feature type="region of interest" description="Disordered" evidence="1">
    <location>
        <begin position="497"/>
        <end position="531"/>
    </location>
</feature>
<dbReference type="OrthoDB" id="3182677at2759"/>
<dbReference type="PANTHER" id="PTHR38248">
    <property type="entry name" value="FUNK1 6"/>
    <property type="match status" value="1"/>
</dbReference>
<proteinExistence type="predicted"/>
<evidence type="ECO:0000256" key="1">
    <source>
        <dbReference type="SAM" id="MobiDB-lite"/>
    </source>
</evidence>
<feature type="region of interest" description="Disordered" evidence="1">
    <location>
        <begin position="375"/>
        <end position="417"/>
    </location>
</feature>
<dbReference type="Proteomes" id="UP000076722">
    <property type="component" value="Unassembled WGS sequence"/>
</dbReference>
<feature type="compositionally biased region" description="Acidic residues" evidence="1">
    <location>
        <begin position="502"/>
        <end position="520"/>
    </location>
</feature>
<sequence length="797" mass="89949">MSHTLPQTPRKSAAAQSAALAALSFSSGTPIGSSSSNPPGIEPPLQEVMLNVLAAELDGAYWISDTILDTLFPVDQRIYDGVRNSPELKRVYSLQPEHLQATRRPSIMQSTATTGPNSLPATLQAWPATKAGERAHYPPLRTLINTILELTAAQIRRTRLPESQVLGKLVCSVYDRQVQASSHTKISGLSQNLLKPDLILCTRAVAPTDTCYWGDLDVVIEVKEHWPILFNQAATYARCMLAEPRAKSGHRRRFCIALLFNHDDMHLTLAVYHRSGCTRTFEMPIYTEAGLDRLVRIIAGIRSIPDLEDLGYDVSSDTNPLLKDFPYSKTLFYRSSVLGRATRVDERSDVPYEGTQSVLHSFYERDAEELTDALKKTTIRDPEPERQPETAARRSTRIQKGKTVPNNPVPDRGLAPREPQYIAIKRSWATDRHLAEEAACLKAVTGMFGLPVVLEATRKIPLLKRRRYDSTQHLIPSDAIRDLIRYSKEAQKLVQLTLYPNAEDDEDNENEDEEEEDGEDGQASNPDTEIDPTIAPEVRFHTQAIFATIGLPIENVKSPKVLFIVIAHATVGHWNIFSEGYLQRDVSIGNVMILKRPEPRKVVTNLDSKVAMETQKPCQGMLIDADHVIRWWNRGPVRSERRSGTIPYMSLRLLKKWIYSESAMFPHSALDDLESFIWIIVHILAVRVPTVETARWLQNLGIQDKESHRYTRKGMAGDIIDWYEDLATCPRPLQPFVPFLGRLILLSNDGAKAATHMENMGARGQLTKEHVYERCRDFYLKYLAIFFEASEALPDTW</sequence>
<evidence type="ECO:0000259" key="2">
    <source>
        <dbReference type="Pfam" id="PF17667"/>
    </source>
</evidence>